<dbReference type="PROSITE" id="PS52050">
    <property type="entry name" value="WYL"/>
    <property type="match status" value="1"/>
</dbReference>
<dbReference type="InterPro" id="IPR051534">
    <property type="entry name" value="CBASS_pafABC_assoc_protein"/>
</dbReference>
<keyword evidence="1" id="KW-0805">Transcription regulation</keyword>
<dbReference type="GO" id="GO:0003677">
    <property type="term" value="F:DNA binding"/>
    <property type="evidence" value="ECO:0007669"/>
    <property type="project" value="UniProtKB-KW"/>
</dbReference>
<dbReference type="PANTHER" id="PTHR34580">
    <property type="match status" value="1"/>
</dbReference>
<dbReference type="RefSeq" id="WP_307045058.1">
    <property type="nucleotide sequence ID" value="NZ_JAUSYA010000001.1"/>
</dbReference>
<proteinExistence type="predicted"/>
<name>A0ABU0Q479_STRAH</name>
<feature type="domain" description="HTH deoR-type" evidence="3">
    <location>
        <begin position="4"/>
        <end position="59"/>
    </location>
</feature>
<dbReference type="InterPro" id="IPR036390">
    <property type="entry name" value="WH_DNA-bd_sf"/>
</dbReference>
<evidence type="ECO:0000313" key="4">
    <source>
        <dbReference type="EMBL" id="MDQ0685394.1"/>
    </source>
</evidence>
<dbReference type="InterPro" id="IPR013196">
    <property type="entry name" value="HTH_11"/>
</dbReference>
<keyword evidence="4" id="KW-0238">DNA-binding</keyword>
<dbReference type="InterPro" id="IPR001034">
    <property type="entry name" value="DeoR_HTH"/>
</dbReference>
<dbReference type="PANTHER" id="PTHR34580:SF3">
    <property type="entry name" value="PROTEIN PAFB"/>
    <property type="match status" value="1"/>
</dbReference>
<dbReference type="EMBL" id="JAUSYA010000001">
    <property type="protein sequence ID" value="MDQ0685394.1"/>
    <property type="molecule type" value="Genomic_DNA"/>
</dbReference>
<dbReference type="SUPFAM" id="SSF46785">
    <property type="entry name" value="Winged helix' DNA-binding domain"/>
    <property type="match status" value="1"/>
</dbReference>
<accession>A0ABU0Q479</accession>
<protein>
    <submittedName>
        <fullName evidence="4">DNA-binding transcriptional regulator YafY</fullName>
    </submittedName>
</protein>
<dbReference type="PROSITE" id="PS51000">
    <property type="entry name" value="HTH_DEOR_2"/>
    <property type="match status" value="1"/>
</dbReference>
<dbReference type="InterPro" id="IPR057727">
    <property type="entry name" value="WCX_dom"/>
</dbReference>
<evidence type="ECO:0000256" key="1">
    <source>
        <dbReference type="ARBA" id="ARBA00023015"/>
    </source>
</evidence>
<organism evidence="4 5">
    <name type="scientific">Streptomyces achromogenes</name>
    <dbReference type="NCBI Taxonomy" id="67255"/>
    <lineage>
        <taxon>Bacteria</taxon>
        <taxon>Bacillati</taxon>
        <taxon>Actinomycetota</taxon>
        <taxon>Actinomycetes</taxon>
        <taxon>Kitasatosporales</taxon>
        <taxon>Streptomycetaceae</taxon>
        <taxon>Streptomyces</taxon>
    </lineage>
</organism>
<comment type="caution">
    <text evidence="4">The sequence shown here is derived from an EMBL/GenBank/DDBJ whole genome shotgun (WGS) entry which is preliminary data.</text>
</comment>
<keyword evidence="5" id="KW-1185">Reference proteome</keyword>
<evidence type="ECO:0000313" key="5">
    <source>
        <dbReference type="Proteomes" id="UP001243364"/>
    </source>
</evidence>
<dbReference type="Gene3D" id="1.10.10.10">
    <property type="entry name" value="Winged helix-like DNA-binding domain superfamily/Winged helix DNA-binding domain"/>
    <property type="match status" value="1"/>
</dbReference>
<dbReference type="Proteomes" id="UP001243364">
    <property type="component" value="Unassembled WGS sequence"/>
</dbReference>
<sequence length="318" mass="34700">MLETSARLLRLLSLLQSRPDWPGPELAERLGVTTRTVRRDADRLRELGYPVRSLAGPGGGYQLGVGAALPPLLLDDDEAVAVTVGLRAAASGSVAGFEETSLRALAKLEQVLPSRLKHRVAAMQSAILPLTASGPAVDANLLAVLAAACRGHESVRFGYQGRTRRVEPYRLVHTGRRWYLLAFDLERDDWRTFRLDRVDAAPQSGPRFTPRPGPAEDLNAYLTDKLSSAPYRCRATILFHCPAEALAEHTSPTAGRLERYDDRSCLFHTGAATLDEIALHIALKGVDFEVLDPPELGDHLRALAARLTRAVARTPPTP</sequence>
<dbReference type="Pfam" id="PF13280">
    <property type="entry name" value="WYL"/>
    <property type="match status" value="1"/>
</dbReference>
<reference evidence="4 5" key="1">
    <citation type="submission" date="2023-07" db="EMBL/GenBank/DDBJ databases">
        <title>Comparative genomics of wheat-associated soil bacteria to identify genetic determinants of phenazine resistance.</title>
        <authorList>
            <person name="Mouncey N."/>
        </authorList>
    </citation>
    <scope>NUCLEOTIDE SEQUENCE [LARGE SCALE GENOMIC DNA]</scope>
    <source>
        <strain evidence="4 5">W4I19-2</strain>
    </source>
</reference>
<evidence type="ECO:0000259" key="3">
    <source>
        <dbReference type="PROSITE" id="PS51000"/>
    </source>
</evidence>
<dbReference type="InterPro" id="IPR036388">
    <property type="entry name" value="WH-like_DNA-bd_sf"/>
</dbReference>
<dbReference type="Pfam" id="PF08279">
    <property type="entry name" value="HTH_11"/>
    <property type="match status" value="1"/>
</dbReference>
<gene>
    <name evidence="4" type="ORF">QFZ56_004357</name>
</gene>
<dbReference type="InterPro" id="IPR026881">
    <property type="entry name" value="WYL_dom"/>
</dbReference>
<evidence type="ECO:0000256" key="2">
    <source>
        <dbReference type="ARBA" id="ARBA00023163"/>
    </source>
</evidence>
<keyword evidence="2" id="KW-0804">Transcription</keyword>
<dbReference type="Pfam" id="PF25583">
    <property type="entry name" value="WCX"/>
    <property type="match status" value="1"/>
</dbReference>